<dbReference type="KEGG" id="sauh:SU9_031285"/>
<dbReference type="Gene3D" id="3.40.630.30">
    <property type="match status" value="1"/>
</dbReference>
<reference evidence="3" key="1">
    <citation type="journal article" date="2012" name="J. Bacteriol.">
        <title>Genome Sequence of Streptomyces auratus Strain AGR0001, a Phoslactomycin-Producing Actinomycete.</title>
        <authorList>
            <person name="Han X."/>
            <person name="Li M."/>
            <person name="Ding Z."/>
            <person name="Zhao J."/>
            <person name="Ji K."/>
            <person name="Wen M."/>
            <person name="Lu T."/>
        </authorList>
    </citation>
    <scope>NUCLEOTIDE SEQUENCE [LARGE SCALE GENOMIC DNA]</scope>
    <source>
        <strain evidence="3">AGR0001</strain>
    </source>
</reference>
<dbReference type="STRING" id="1160718.SU9_00250"/>
<dbReference type="InterPro" id="IPR025643">
    <property type="entry name" value="R2K_3"/>
</dbReference>
<dbReference type="InterPro" id="IPR016181">
    <property type="entry name" value="Acyl_CoA_acyltransferase"/>
</dbReference>
<dbReference type="eggNOG" id="COG1670">
    <property type="taxonomic scope" value="Bacteria"/>
</dbReference>
<dbReference type="GO" id="GO:0008999">
    <property type="term" value="F:protein-N-terminal-alanine acetyltransferase activity"/>
    <property type="evidence" value="ECO:0007669"/>
    <property type="project" value="TreeGrafter"/>
</dbReference>
<organism evidence="3">
    <name type="scientific">Streptomyces auratus AGR0001</name>
    <dbReference type="NCBI Taxonomy" id="1160718"/>
    <lineage>
        <taxon>Bacteria</taxon>
        <taxon>Bacillati</taxon>
        <taxon>Actinomycetota</taxon>
        <taxon>Actinomycetes</taxon>
        <taxon>Kitasatosporales</taxon>
        <taxon>Streptomycetaceae</taxon>
        <taxon>Streptomyces</taxon>
    </lineage>
</organism>
<evidence type="ECO:0000313" key="3">
    <source>
        <dbReference type="EMBL" id="EJJ09121.1"/>
    </source>
</evidence>
<dbReference type="HOGENOM" id="CLU_550836_0_0_11"/>
<dbReference type="PROSITE" id="PS51186">
    <property type="entry name" value="GNAT"/>
    <property type="match status" value="1"/>
</dbReference>
<dbReference type="Pfam" id="PF13302">
    <property type="entry name" value="Acetyltransf_3"/>
    <property type="match status" value="1"/>
</dbReference>
<evidence type="ECO:0000313" key="5">
    <source>
        <dbReference type="Proteomes" id="UP000009036"/>
    </source>
</evidence>
<dbReference type="SUPFAM" id="SSF55729">
    <property type="entry name" value="Acyl-CoA N-acyltransferases (Nat)"/>
    <property type="match status" value="1"/>
</dbReference>
<dbReference type="AlphaFoldDB" id="J2A4D7"/>
<keyword evidence="4" id="KW-0808">Transferase</keyword>
<dbReference type="PANTHER" id="PTHR43441">
    <property type="entry name" value="RIBOSOMAL-PROTEIN-SERINE ACETYLTRANSFERASE"/>
    <property type="match status" value="1"/>
</dbReference>
<dbReference type="RefSeq" id="WP_006601638.1">
    <property type="nucleotide sequence ID" value="NZ_CP072931.1"/>
</dbReference>
<protein>
    <submittedName>
        <fullName evidence="4">GNAT family N-acetyltransferase</fullName>
        <ecNumber evidence="4">2.3.1.-</ecNumber>
    </submittedName>
</protein>
<proteinExistence type="predicted"/>
<evidence type="ECO:0000259" key="2">
    <source>
        <dbReference type="PROSITE" id="PS51186"/>
    </source>
</evidence>
<keyword evidence="4" id="KW-0012">Acyltransferase</keyword>
<dbReference type="EC" id="2.3.1.-" evidence="4"/>
<accession>J2A4D7</accession>
<dbReference type="Pfam" id="PF14243">
    <property type="entry name" value="R2K_3"/>
    <property type="match status" value="1"/>
</dbReference>
<dbReference type="OrthoDB" id="5355744at2"/>
<keyword evidence="5" id="KW-1185">Reference proteome</keyword>
<feature type="domain" description="N-acetyltransferase" evidence="2">
    <location>
        <begin position="320"/>
        <end position="475"/>
    </location>
</feature>
<sequence length="495" mass="50813">MTVDPAAGPPLLLFSGAPRRARPGAAPGRRLGADPRFAPEAAAALSAGAGCAVLDHEALLAGDAEGALAGVPRGAGPVWYRGWALPPERYAALAGALAAHGGRLLTSPAAYRTAQELPGWYDAFRALTPRSARLPCAAGRAPEPAALARLAASLGEPGRPCPLIVTDRVTSSTHEGEEAVHVPDAADTELLSSVVGRFLARQGEFPTGGVVLRAVESFDAAGAARVWWVDGEPVLTGPHPDTPGLRPVPDLASVAPAVRALGARFVTTDLARRADGVWRVVQVGDGQVSGLPAGVDHRPLFEALVTAGAGYPLALTAGRVALRALLPSTAARVADGESAGFDWIDGTPAETTSGGAGIAVRAAAAGHYRPGWGVFVLTDAVAGTALGSIGFHSPPDDEGFVEIGYDLSPSARGAGWATEAVRLLARWAATHPEVRTVCALTEPENLPSQRVLERAGFRFVGEREGLRVYEAGVAPGDAAGATDEERVNAGSRLRS</sequence>
<dbReference type="EMBL" id="CP072931">
    <property type="protein sequence ID" value="QTZ95391.1"/>
    <property type="molecule type" value="Genomic_DNA"/>
</dbReference>
<gene>
    <name evidence="3" type="ORF">SU9_00250</name>
    <name evidence="4" type="ORF">SU9_031285</name>
</gene>
<dbReference type="GO" id="GO:0005737">
    <property type="term" value="C:cytoplasm"/>
    <property type="evidence" value="ECO:0007669"/>
    <property type="project" value="TreeGrafter"/>
</dbReference>
<dbReference type="PATRIC" id="fig|1160718.3.peg.51"/>
<reference evidence="4" key="2">
    <citation type="submission" date="2021-04" db="EMBL/GenBank/DDBJ databases">
        <authorList>
            <person name="Wen M.-L."/>
            <person name="Han X.-L."/>
            <person name="Xiong J."/>
        </authorList>
    </citation>
    <scope>NUCLEOTIDE SEQUENCE</scope>
    <source>
        <strain evidence="4">AGR0001</strain>
    </source>
</reference>
<feature type="region of interest" description="Disordered" evidence="1">
    <location>
        <begin position="475"/>
        <end position="495"/>
    </location>
</feature>
<dbReference type="Proteomes" id="UP000009036">
    <property type="component" value="Chromosome"/>
</dbReference>
<dbReference type="InterPro" id="IPR000182">
    <property type="entry name" value="GNAT_dom"/>
</dbReference>
<dbReference type="EMBL" id="AJGV01000002">
    <property type="protein sequence ID" value="EJJ09121.1"/>
    <property type="molecule type" value="Genomic_DNA"/>
</dbReference>
<evidence type="ECO:0000313" key="4">
    <source>
        <dbReference type="EMBL" id="QTZ95391.1"/>
    </source>
</evidence>
<name>J2A4D7_9ACTN</name>
<evidence type="ECO:0000256" key="1">
    <source>
        <dbReference type="SAM" id="MobiDB-lite"/>
    </source>
</evidence>
<dbReference type="GO" id="GO:1990189">
    <property type="term" value="F:protein N-terminal-serine acetyltransferase activity"/>
    <property type="evidence" value="ECO:0007669"/>
    <property type="project" value="TreeGrafter"/>
</dbReference>
<dbReference type="PANTHER" id="PTHR43441:SF6">
    <property type="entry name" value="N-ACETYLTRANSFERASE DOMAIN-CONTAINING PROTEIN"/>
    <property type="match status" value="1"/>
</dbReference>
<dbReference type="InterPro" id="IPR051908">
    <property type="entry name" value="Ribosomal_N-acetyltransferase"/>
</dbReference>